<reference evidence="2 3" key="1">
    <citation type="submission" date="2016-10" db="EMBL/GenBank/DDBJ databases">
        <authorList>
            <person name="de Groot N.N."/>
        </authorList>
    </citation>
    <scope>NUCLEOTIDE SEQUENCE [LARGE SCALE GENOMIC DNA]</scope>
    <source>
        <strain evidence="2 3">CGMCC 1.10457</strain>
    </source>
</reference>
<gene>
    <name evidence="2" type="ORF">SAMN05216559_1474</name>
</gene>
<dbReference type="InterPro" id="IPR058309">
    <property type="entry name" value="DUF7996"/>
</dbReference>
<keyword evidence="1" id="KW-1133">Transmembrane helix</keyword>
<dbReference type="OrthoDB" id="304630at2157"/>
<feature type="transmembrane region" description="Helical" evidence="1">
    <location>
        <begin position="35"/>
        <end position="56"/>
    </location>
</feature>
<dbReference type="EMBL" id="FOZK01000001">
    <property type="protein sequence ID" value="SFR94215.1"/>
    <property type="molecule type" value="Genomic_DNA"/>
</dbReference>
<evidence type="ECO:0000313" key="3">
    <source>
        <dbReference type="Proteomes" id="UP000199062"/>
    </source>
</evidence>
<sequence length="72" mass="7699">MGRRDKIAFGLTLVAIIVIPGVANAVLSQAGYGTLGSVVWAVGYGSGALFIWYAYIRPLNIRAPESVETEEE</sequence>
<evidence type="ECO:0000256" key="1">
    <source>
        <dbReference type="SAM" id="Phobius"/>
    </source>
</evidence>
<keyword evidence="1" id="KW-0472">Membrane</keyword>
<name>A0A1I6KSL0_9EURY</name>
<evidence type="ECO:0000313" key="2">
    <source>
        <dbReference type="EMBL" id="SFR94215.1"/>
    </source>
</evidence>
<organism evidence="2 3">
    <name type="scientific">Halomicrobium zhouii</name>
    <dbReference type="NCBI Taxonomy" id="767519"/>
    <lineage>
        <taxon>Archaea</taxon>
        <taxon>Methanobacteriati</taxon>
        <taxon>Methanobacteriota</taxon>
        <taxon>Stenosarchaea group</taxon>
        <taxon>Halobacteria</taxon>
        <taxon>Halobacteriales</taxon>
        <taxon>Haloarculaceae</taxon>
        <taxon>Halomicrobium</taxon>
    </lineage>
</organism>
<proteinExistence type="predicted"/>
<protein>
    <submittedName>
        <fullName evidence="2">Uncharacterized protein</fullName>
    </submittedName>
</protein>
<keyword evidence="3" id="KW-1185">Reference proteome</keyword>
<accession>A0A1I6KSL0</accession>
<dbReference type="Pfam" id="PF25959">
    <property type="entry name" value="DUF7996"/>
    <property type="match status" value="1"/>
</dbReference>
<dbReference type="AlphaFoldDB" id="A0A1I6KSL0"/>
<dbReference type="RefSeq" id="WP_089815302.1">
    <property type="nucleotide sequence ID" value="NZ_FOZK01000001.1"/>
</dbReference>
<dbReference type="Proteomes" id="UP000199062">
    <property type="component" value="Unassembled WGS sequence"/>
</dbReference>
<keyword evidence="1" id="KW-0812">Transmembrane</keyword>